<evidence type="ECO:0008006" key="5">
    <source>
        <dbReference type="Google" id="ProtNLM"/>
    </source>
</evidence>
<keyword evidence="1" id="KW-0472">Membrane</keyword>
<dbReference type="AlphaFoldDB" id="A0AAP0JVZ7"/>
<evidence type="ECO:0000313" key="4">
    <source>
        <dbReference type="Proteomes" id="UP001419268"/>
    </source>
</evidence>
<organism evidence="3 4">
    <name type="scientific">Stephania cephalantha</name>
    <dbReference type="NCBI Taxonomy" id="152367"/>
    <lineage>
        <taxon>Eukaryota</taxon>
        <taxon>Viridiplantae</taxon>
        <taxon>Streptophyta</taxon>
        <taxon>Embryophyta</taxon>
        <taxon>Tracheophyta</taxon>
        <taxon>Spermatophyta</taxon>
        <taxon>Magnoliopsida</taxon>
        <taxon>Ranunculales</taxon>
        <taxon>Menispermaceae</taxon>
        <taxon>Menispermoideae</taxon>
        <taxon>Cissampelideae</taxon>
        <taxon>Stephania</taxon>
    </lineage>
</organism>
<accession>A0AAP0JVZ7</accession>
<evidence type="ECO:0000256" key="2">
    <source>
        <dbReference type="SAM" id="SignalP"/>
    </source>
</evidence>
<keyword evidence="1" id="KW-0812">Transmembrane</keyword>
<name>A0AAP0JVZ7_9MAGN</name>
<dbReference type="Proteomes" id="UP001419268">
    <property type="component" value="Unassembled WGS sequence"/>
</dbReference>
<sequence length="139" mass="15873">MGINFKTPSCFLTINWILTSIRALLQMDLLSSIFNLSSAILSLQFDTQAHPHLPHCEHNKYGGDGLDEQREAILRLREGIEEMLEKKIWDGRSAIVIVIVVCIVVIMVLICGNHSWKRVDDDGEFEEAERQWGQIEVPK</sequence>
<keyword evidence="1" id="KW-1133">Transmembrane helix</keyword>
<keyword evidence="4" id="KW-1185">Reference proteome</keyword>
<feature type="chain" id="PRO_5043044914" description="Transmembrane protein" evidence="2">
    <location>
        <begin position="24"/>
        <end position="139"/>
    </location>
</feature>
<proteinExistence type="predicted"/>
<keyword evidence="2" id="KW-0732">Signal</keyword>
<protein>
    <recommendedName>
        <fullName evidence="5">Transmembrane protein</fullName>
    </recommendedName>
</protein>
<comment type="caution">
    <text evidence="3">The sequence shown here is derived from an EMBL/GenBank/DDBJ whole genome shotgun (WGS) entry which is preliminary data.</text>
</comment>
<feature type="transmembrane region" description="Helical" evidence="1">
    <location>
        <begin position="93"/>
        <end position="116"/>
    </location>
</feature>
<evidence type="ECO:0000313" key="3">
    <source>
        <dbReference type="EMBL" id="KAK9140040.1"/>
    </source>
</evidence>
<feature type="signal peptide" evidence="2">
    <location>
        <begin position="1"/>
        <end position="23"/>
    </location>
</feature>
<evidence type="ECO:0000256" key="1">
    <source>
        <dbReference type="SAM" id="Phobius"/>
    </source>
</evidence>
<dbReference type="EMBL" id="JBBNAG010000004">
    <property type="protein sequence ID" value="KAK9140040.1"/>
    <property type="molecule type" value="Genomic_DNA"/>
</dbReference>
<gene>
    <name evidence="3" type="ORF">Scep_009721</name>
</gene>
<reference evidence="3 4" key="1">
    <citation type="submission" date="2024-01" db="EMBL/GenBank/DDBJ databases">
        <title>Genome assemblies of Stephania.</title>
        <authorList>
            <person name="Yang L."/>
        </authorList>
    </citation>
    <scope>NUCLEOTIDE SEQUENCE [LARGE SCALE GENOMIC DNA]</scope>
    <source>
        <strain evidence="3">JXDWG</strain>
        <tissue evidence="3">Leaf</tissue>
    </source>
</reference>